<feature type="DNA-binding region" description="OmpR/PhoB-type" evidence="5">
    <location>
        <begin position="1"/>
        <end position="93"/>
    </location>
</feature>
<dbReference type="InterPro" id="IPR027417">
    <property type="entry name" value="P-loop_NTPase"/>
</dbReference>
<dbReference type="EMBL" id="CP074133">
    <property type="protein sequence ID" value="QUX25017.1"/>
    <property type="molecule type" value="Genomic_DNA"/>
</dbReference>
<reference evidence="8 9" key="1">
    <citation type="submission" date="2021-05" db="EMBL/GenBank/DDBJ databases">
        <title>Direct Submission.</title>
        <authorList>
            <person name="Li K."/>
            <person name="Gao J."/>
        </authorList>
    </citation>
    <scope>NUCLEOTIDE SEQUENCE [LARGE SCALE GENOMIC DNA]</scope>
    <source>
        <strain evidence="8 9">Mg02</strain>
    </source>
</reference>
<dbReference type="SUPFAM" id="SSF46894">
    <property type="entry name" value="C-terminal effector domain of the bipartite response regulators"/>
    <property type="match status" value="1"/>
</dbReference>
<protein>
    <submittedName>
        <fullName evidence="8">Tetratricopeptide repeat protein</fullName>
    </submittedName>
</protein>
<evidence type="ECO:0000256" key="6">
    <source>
        <dbReference type="SAM" id="MobiDB-lite"/>
    </source>
</evidence>
<proteinExistence type="inferred from homology"/>
<dbReference type="Gene3D" id="1.10.10.10">
    <property type="entry name" value="Winged helix-like DNA-binding domain superfamily/Winged helix DNA-binding domain"/>
    <property type="match status" value="1"/>
</dbReference>
<dbReference type="PANTHER" id="PTHR35807:SF1">
    <property type="entry name" value="TRANSCRIPTIONAL REGULATOR REDD"/>
    <property type="match status" value="1"/>
</dbReference>
<dbReference type="InterPro" id="IPR051677">
    <property type="entry name" value="AfsR-DnrI-RedD_regulator"/>
</dbReference>
<dbReference type="InterPro" id="IPR036388">
    <property type="entry name" value="WH-like_DNA-bd_sf"/>
</dbReference>
<keyword evidence="9" id="KW-1185">Reference proteome</keyword>
<dbReference type="InterPro" id="IPR011990">
    <property type="entry name" value="TPR-like_helical_dom_sf"/>
</dbReference>
<evidence type="ECO:0000256" key="2">
    <source>
        <dbReference type="ARBA" id="ARBA00023015"/>
    </source>
</evidence>
<dbReference type="Proteomes" id="UP000676079">
    <property type="component" value="Chromosome"/>
</dbReference>
<organism evidence="8 9">
    <name type="scientific">Nocardiopsis changdeensis</name>
    <dbReference type="NCBI Taxonomy" id="2831969"/>
    <lineage>
        <taxon>Bacteria</taxon>
        <taxon>Bacillati</taxon>
        <taxon>Actinomycetota</taxon>
        <taxon>Actinomycetes</taxon>
        <taxon>Streptosporangiales</taxon>
        <taxon>Nocardiopsidaceae</taxon>
        <taxon>Nocardiopsis</taxon>
    </lineage>
</organism>
<dbReference type="InterPro" id="IPR016032">
    <property type="entry name" value="Sig_transdc_resp-reg_C-effctor"/>
</dbReference>
<evidence type="ECO:0000256" key="4">
    <source>
        <dbReference type="ARBA" id="ARBA00023163"/>
    </source>
</evidence>
<comment type="similarity">
    <text evidence="1">Belongs to the AfsR/DnrI/RedD regulatory family.</text>
</comment>
<keyword evidence="4" id="KW-0804">Transcription</keyword>
<evidence type="ECO:0000256" key="1">
    <source>
        <dbReference type="ARBA" id="ARBA00005820"/>
    </source>
</evidence>
<evidence type="ECO:0000256" key="3">
    <source>
        <dbReference type="ARBA" id="ARBA00023125"/>
    </source>
</evidence>
<evidence type="ECO:0000313" key="9">
    <source>
        <dbReference type="Proteomes" id="UP000676079"/>
    </source>
</evidence>
<feature type="domain" description="OmpR/PhoB-type" evidence="7">
    <location>
        <begin position="1"/>
        <end position="93"/>
    </location>
</feature>
<dbReference type="PANTHER" id="PTHR35807">
    <property type="entry name" value="TRANSCRIPTIONAL REGULATOR REDD-RELATED"/>
    <property type="match status" value="1"/>
</dbReference>
<gene>
    <name evidence="8" type="ORF">KGD84_12575</name>
</gene>
<name>A0ABX8BSN2_9ACTN</name>
<dbReference type="Gene3D" id="1.25.40.10">
    <property type="entry name" value="Tetratricopeptide repeat domain"/>
    <property type="match status" value="2"/>
</dbReference>
<feature type="region of interest" description="Disordered" evidence="6">
    <location>
        <begin position="243"/>
        <end position="270"/>
    </location>
</feature>
<dbReference type="Pfam" id="PF13424">
    <property type="entry name" value="TPR_12"/>
    <property type="match status" value="1"/>
</dbReference>
<evidence type="ECO:0000313" key="8">
    <source>
        <dbReference type="EMBL" id="QUX25017.1"/>
    </source>
</evidence>
<dbReference type="SMART" id="SM00028">
    <property type="entry name" value="TPR"/>
    <property type="match status" value="7"/>
</dbReference>
<dbReference type="PRINTS" id="PR00364">
    <property type="entry name" value="DISEASERSIST"/>
</dbReference>
<keyword evidence="2" id="KW-0805">Transcription regulation</keyword>
<accession>A0ABX8BSN2</accession>
<dbReference type="InterPro" id="IPR019734">
    <property type="entry name" value="TPR_rpt"/>
</dbReference>
<dbReference type="InterPro" id="IPR005158">
    <property type="entry name" value="BTAD"/>
</dbReference>
<evidence type="ECO:0000259" key="7">
    <source>
        <dbReference type="PROSITE" id="PS51755"/>
    </source>
</evidence>
<dbReference type="PROSITE" id="PS51755">
    <property type="entry name" value="OMPR_PHOB"/>
    <property type="match status" value="1"/>
</dbReference>
<keyword evidence="3 5" id="KW-0238">DNA-binding</keyword>
<sequence length="1049" mass="116213">MELRVLGDIRLHANGMPVPLGSGRERELLVHLALAGNTSLALPELAQRLWDSPSSTFRSTLHTYITRLRRRLEESGVDRGLLSHNEGGYLLRLPAGSLDWQRLLLARSRASAFKQAGDHASARSALEEAVRLRRGTPLAGLSGRWMARMRLSMERAYQETLGEWASLALDLGDAAPVVRVLDDALVHYPLNEVLHLHALRGLRELGRTADALVLYQQLKERLTEELGVDPSRELQQEFRTLLRHTAAPPADKDPTPLRDGPLAPSAPDNLGRDLTLFRHREAEQLLLNTSLREQSPSSPRTWVISGMAGIGKSALAIRVAHQVKGDYPDARLYLDLRGNHERLEPLTPGEAVTELLQLLRIPASRIPESFTGQVALWREHTRSRRVLLVLDDAAGAEQVSGLLPSGEKCATMITSRFQLPELDEADHLPLGLPSVDECADMFSTASGRVIEHPDERALLEELVARCDRLPLVLRLMATMLRLHPSWSLDGLLARFPSSERSGVGAFRFGHMDLSRVFDLALRAVDPPAREAFSRLGLHPTRDIGAPVAVALIGGGAQQAHRALDALVGACLLEEHEPGRYRFHTLLKNHAFHRAHETLSAEELRRTHDRMHDTYLSLCRAADEVLHPHRPGHGLRGPAPQAAKQDPVLAQRWMRTELPRVLTVIREAYERGQEGVAAELSHAVAEYLDLHGPWQPALLLHERAVAYVREHGNAREAARAHYDLARALWRCGELDRAHEHARAADGLWARMDEPLGRVWCVALQGLFHYVSGDYDRSRSFLERALEDFKAHGNRAGILFALRHRGLCHFTVSSFHEAVADFSDAISVLERSPDPRSLSGIQVNLAGAFQQLGYHRQAWSLCEAALASAQENGDDRQEAIVWANMGELALHRQRPARAVECLSRALDLMERFPDPWAAPMVLSNTGAAYAMNGEPGQARVYFRRSLEMRGSAPPAAVFDACLGLALIELEADAPRAAVELLEDGLAVASRYGLRRESAKAHHLLGQQLHILGRSRQGRTHLEAAASLYDELAAPEASLIQLLLDTTAPPES</sequence>
<dbReference type="SMART" id="SM01043">
    <property type="entry name" value="BTAD"/>
    <property type="match status" value="1"/>
</dbReference>
<dbReference type="SUPFAM" id="SSF52540">
    <property type="entry name" value="P-loop containing nucleoside triphosphate hydrolases"/>
    <property type="match status" value="1"/>
</dbReference>
<dbReference type="InterPro" id="IPR001867">
    <property type="entry name" value="OmpR/PhoB-type_DNA-bd"/>
</dbReference>
<dbReference type="Gene3D" id="3.40.50.300">
    <property type="entry name" value="P-loop containing nucleotide triphosphate hydrolases"/>
    <property type="match status" value="1"/>
</dbReference>
<dbReference type="Pfam" id="PF03704">
    <property type="entry name" value="BTAD"/>
    <property type="match status" value="1"/>
</dbReference>
<dbReference type="SUPFAM" id="SSF48452">
    <property type="entry name" value="TPR-like"/>
    <property type="match status" value="3"/>
</dbReference>
<dbReference type="SMART" id="SM00862">
    <property type="entry name" value="Trans_reg_C"/>
    <property type="match status" value="1"/>
</dbReference>
<dbReference type="Pfam" id="PF00486">
    <property type="entry name" value="Trans_reg_C"/>
    <property type="match status" value="1"/>
</dbReference>
<evidence type="ECO:0000256" key="5">
    <source>
        <dbReference type="PROSITE-ProRule" id="PRU01091"/>
    </source>
</evidence>